<comment type="similarity">
    <text evidence="1">Belongs to the aldehyde dehydrogenase family.</text>
</comment>
<dbReference type="EC" id="1.2.1.3" evidence="2"/>
<sequence>MSILAVTGVAGRQIEVPTGLFIHNAFIPATNSLTVENPTTGETLGKISAAGPEDVDKAVSSAILGYEMWRDTAASTRSKLLFRLAELIERDAEELASLEAVDAGLLYNDSMQMSIPQSAATLRYYAGWTDKIDGKTLEMDGGVAFTYREPLGVCAAIVPWNTPLMITIWKLAPALAAGNVLIIKPSEMSPLYAQKLATLIREAQFPAGVVNIIPGDGTSAGRALSEHMLVRKITFTGSTATGRQILKAAAATNLKRVSLELGGKGPSIVFEDCDLENALLWTRIGITTHNGQICAAGSRIYVQKSIYDEFLRRYKDIAANSPVVFGDPLDPNTTKGPIVSRTQHEKVLAYIEQGRQCGSRLLFGGERVGKKGYFVQDTAFVDVPEDATILREEIFGPVACIVPFNTEDDAIRMANDSIYGLSAAVFSNDVNRTHRVTRALDAGHVTVNAWAMLSSNVPFGGVKESGFGRDMGEDALESWTSVKAVKYAIAPAKL</sequence>
<feature type="domain" description="Aldehyde dehydrogenase" evidence="4">
    <location>
        <begin position="31"/>
        <end position="485"/>
    </location>
</feature>
<dbReference type="PANTHER" id="PTHR11699">
    <property type="entry name" value="ALDEHYDE DEHYDROGENASE-RELATED"/>
    <property type="match status" value="1"/>
</dbReference>
<dbReference type="InterPro" id="IPR015590">
    <property type="entry name" value="Aldehyde_DH_dom"/>
</dbReference>
<name>A0ABR4LPN9_9EURO</name>
<comment type="caution">
    <text evidence="5">The sequence shown here is derived from an EMBL/GenBank/DDBJ whole genome shotgun (WGS) entry which is preliminary data.</text>
</comment>
<evidence type="ECO:0000256" key="3">
    <source>
        <dbReference type="ARBA" id="ARBA00049194"/>
    </source>
</evidence>
<comment type="catalytic activity">
    <reaction evidence="3">
        <text>an aldehyde + NAD(+) + H2O = a carboxylate + NADH + 2 H(+)</text>
        <dbReference type="Rhea" id="RHEA:16185"/>
        <dbReference type="ChEBI" id="CHEBI:15377"/>
        <dbReference type="ChEBI" id="CHEBI:15378"/>
        <dbReference type="ChEBI" id="CHEBI:17478"/>
        <dbReference type="ChEBI" id="CHEBI:29067"/>
        <dbReference type="ChEBI" id="CHEBI:57540"/>
        <dbReference type="ChEBI" id="CHEBI:57945"/>
        <dbReference type="EC" id="1.2.1.3"/>
    </reaction>
</comment>
<dbReference type="InterPro" id="IPR016163">
    <property type="entry name" value="Ald_DH_C"/>
</dbReference>
<dbReference type="RefSeq" id="XP_070885470.1">
    <property type="nucleotide sequence ID" value="XM_071029257.1"/>
</dbReference>
<accession>A0ABR4LPN9</accession>
<evidence type="ECO:0000259" key="4">
    <source>
        <dbReference type="Pfam" id="PF00171"/>
    </source>
</evidence>
<evidence type="ECO:0000313" key="5">
    <source>
        <dbReference type="EMBL" id="KAL2866491.1"/>
    </source>
</evidence>
<evidence type="ECO:0000256" key="2">
    <source>
        <dbReference type="ARBA" id="ARBA00024226"/>
    </source>
</evidence>
<keyword evidence="6" id="KW-1185">Reference proteome</keyword>
<protein>
    <recommendedName>
        <fullName evidence="2">aldehyde dehydrogenase (NAD(+))</fullName>
        <ecNumber evidence="2">1.2.1.3</ecNumber>
    </recommendedName>
</protein>
<dbReference type="GeneID" id="98144329"/>
<dbReference type="Gene3D" id="3.40.309.10">
    <property type="entry name" value="Aldehyde Dehydrogenase, Chain A, domain 2"/>
    <property type="match status" value="1"/>
</dbReference>
<dbReference type="Proteomes" id="UP001610432">
    <property type="component" value="Unassembled WGS sequence"/>
</dbReference>
<gene>
    <name evidence="5" type="ORF">BJX67DRAFT_354942</name>
</gene>
<dbReference type="Gene3D" id="3.40.605.10">
    <property type="entry name" value="Aldehyde Dehydrogenase, Chain A, domain 1"/>
    <property type="match status" value="1"/>
</dbReference>
<organism evidence="5 6">
    <name type="scientific">Aspergillus lucknowensis</name>
    <dbReference type="NCBI Taxonomy" id="176173"/>
    <lineage>
        <taxon>Eukaryota</taxon>
        <taxon>Fungi</taxon>
        <taxon>Dikarya</taxon>
        <taxon>Ascomycota</taxon>
        <taxon>Pezizomycotina</taxon>
        <taxon>Eurotiomycetes</taxon>
        <taxon>Eurotiomycetidae</taxon>
        <taxon>Eurotiales</taxon>
        <taxon>Aspergillaceae</taxon>
        <taxon>Aspergillus</taxon>
        <taxon>Aspergillus subgen. Nidulantes</taxon>
    </lineage>
</organism>
<dbReference type="InterPro" id="IPR016161">
    <property type="entry name" value="Ald_DH/histidinol_DH"/>
</dbReference>
<evidence type="ECO:0000313" key="6">
    <source>
        <dbReference type="Proteomes" id="UP001610432"/>
    </source>
</evidence>
<proteinExistence type="inferred from homology"/>
<dbReference type="Pfam" id="PF00171">
    <property type="entry name" value="Aldedh"/>
    <property type="match status" value="1"/>
</dbReference>
<dbReference type="EMBL" id="JBFXLQ010000024">
    <property type="protein sequence ID" value="KAL2866491.1"/>
    <property type="molecule type" value="Genomic_DNA"/>
</dbReference>
<reference evidence="5 6" key="1">
    <citation type="submission" date="2024-07" db="EMBL/GenBank/DDBJ databases">
        <title>Section-level genome sequencing and comparative genomics of Aspergillus sections Usti and Cavernicolus.</title>
        <authorList>
            <consortium name="Lawrence Berkeley National Laboratory"/>
            <person name="Nybo J.L."/>
            <person name="Vesth T.C."/>
            <person name="Theobald S."/>
            <person name="Frisvad J.C."/>
            <person name="Larsen T.O."/>
            <person name="Kjaerboelling I."/>
            <person name="Rothschild-Mancinelli K."/>
            <person name="Lyhne E.K."/>
            <person name="Kogle M.E."/>
            <person name="Barry K."/>
            <person name="Clum A."/>
            <person name="Na H."/>
            <person name="Ledsgaard L."/>
            <person name="Lin J."/>
            <person name="Lipzen A."/>
            <person name="Kuo A."/>
            <person name="Riley R."/>
            <person name="Mondo S."/>
            <person name="Labutti K."/>
            <person name="Haridas S."/>
            <person name="Pangalinan J."/>
            <person name="Salamov A.A."/>
            <person name="Simmons B.A."/>
            <person name="Magnuson J.K."/>
            <person name="Chen J."/>
            <person name="Drula E."/>
            <person name="Henrissat B."/>
            <person name="Wiebenga A."/>
            <person name="Lubbers R.J."/>
            <person name="Gomes A.C."/>
            <person name="Macurrencykelacurrency M.R."/>
            <person name="Stajich J."/>
            <person name="Grigoriev I.V."/>
            <person name="Mortensen U.H."/>
            <person name="De Vries R.P."/>
            <person name="Baker S.E."/>
            <person name="Andersen M.R."/>
        </authorList>
    </citation>
    <scope>NUCLEOTIDE SEQUENCE [LARGE SCALE GENOMIC DNA]</scope>
    <source>
        <strain evidence="5 6">CBS 449.75</strain>
    </source>
</reference>
<dbReference type="SUPFAM" id="SSF53720">
    <property type="entry name" value="ALDH-like"/>
    <property type="match status" value="1"/>
</dbReference>
<evidence type="ECO:0000256" key="1">
    <source>
        <dbReference type="ARBA" id="ARBA00009986"/>
    </source>
</evidence>
<dbReference type="InterPro" id="IPR016162">
    <property type="entry name" value="Ald_DH_N"/>
</dbReference>